<proteinExistence type="inferred from homology"/>
<dbReference type="Proteomes" id="UP000294850">
    <property type="component" value="Unassembled WGS sequence"/>
</dbReference>
<dbReference type="OrthoDB" id="899887at2"/>
<dbReference type="RefSeq" id="WP_131962023.1">
    <property type="nucleotide sequence ID" value="NZ_SMFL01000018.1"/>
</dbReference>
<feature type="region of interest" description="Disordered" evidence="2">
    <location>
        <begin position="937"/>
        <end position="982"/>
    </location>
</feature>
<dbReference type="InterPro" id="IPR011004">
    <property type="entry name" value="Trimer_LpxA-like_sf"/>
</dbReference>
<dbReference type="PANTHER" id="PTHR43300">
    <property type="entry name" value="ACETYLTRANSFERASE"/>
    <property type="match status" value="1"/>
</dbReference>
<evidence type="ECO:0000313" key="4">
    <source>
        <dbReference type="Proteomes" id="UP000294850"/>
    </source>
</evidence>
<organism evidence="3 4">
    <name type="scientific">Dyadobacter psychrotolerans</name>
    <dbReference type="NCBI Taxonomy" id="2541721"/>
    <lineage>
        <taxon>Bacteria</taxon>
        <taxon>Pseudomonadati</taxon>
        <taxon>Bacteroidota</taxon>
        <taxon>Cytophagia</taxon>
        <taxon>Cytophagales</taxon>
        <taxon>Spirosomataceae</taxon>
        <taxon>Dyadobacter</taxon>
    </lineage>
</organism>
<dbReference type="EMBL" id="SMFL01000018">
    <property type="protein sequence ID" value="TDE09820.1"/>
    <property type="molecule type" value="Genomic_DNA"/>
</dbReference>
<keyword evidence="4" id="KW-1185">Reference proteome</keyword>
<dbReference type="AlphaFoldDB" id="A0A4R5DCV1"/>
<evidence type="ECO:0000313" key="3">
    <source>
        <dbReference type="EMBL" id="TDE09820.1"/>
    </source>
</evidence>
<gene>
    <name evidence="3" type="ORF">E0F88_29970</name>
</gene>
<reference evidence="3 4" key="1">
    <citation type="submission" date="2019-03" db="EMBL/GenBank/DDBJ databases">
        <title>Dyadobacter AR-3-6 sp. nov., isolated from arctic soil.</title>
        <authorList>
            <person name="Chaudhary D.K."/>
        </authorList>
    </citation>
    <scope>NUCLEOTIDE SEQUENCE [LARGE SCALE GENOMIC DNA]</scope>
    <source>
        <strain evidence="3 4">AR-3-6</strain>
    </source>
</reference>
<dbReference type="SUPFAM" id="SSF51161">
    <property type="entry name" value="Trimeric LpxA-like enzymes"/>
    <property type="match status" value="1"/>
</dbReference>
<feature type="compositionally biased region" description="Polar residues" evidence="2">
    <location>
        <begin position="944"/>
        <end position="959"/>
    </location>
</feature>
<evidence type="ECO:0000256" key="2">
    <source>
        <dbReference type="SAM" id="MobiDB-lite"/>
    </source>
</evidence>
<comment type="caution">
    <text evidence="3">The sequence shown here is derived from an EMBL/GenBank/DDBJ whole genome shotgun (WGS) entry which is preliminary data.</text>
</comment>
<sequence length="982" mass="109231">MSKTIYLQSENNQEVAYSYESLTDLKGEFEKRQISIAPNASVGTDVRLGNNITIGERAKIRSGSSIGSNTTFGDDIVVEKNVKIGSECRIGDNSTVFESAKIGDRVLIKQDSDIGARSSIGSNSIIDTKASIGMDNIIEANATIGSRVITGSKTSIGTGAALGANAHIHDNGVVYDSEIVKANSVVRPPIKPVNLINDEQVEVFNNMNAKGVKYVAFGSFAVDAYEQARIEGSIKIWIEPSIENISKLNEALKESGKDRIATKFDPDVKRPIKNEFDKSTSQSFGIDFYPSINGFKSDEFQKIHDRSVLVQGVKQNRIPLYHDSKKEQLSINHMSPQDLFHNVGSTQSQAKEYNLNVLHKTMVDLNKQGQKLDIIDPLLYLDSNRTNMEIKKSYISYPGHEDKPKEFVPKYEKRDFSQLRKDLDLELVLNHYGYSLSDKSKPNDVYRVYKSGIEGDSQRLAVMNNPKGDYKMYVDLNNTNFRGDSIEFVKFKEGSYKEAFPVMDSILGNPTYKQNVSQILPMKPATPGQFLNDEKLRQADILREYNATHIGEKKVGYLVNERLLATKTVLAPEFKHQILSVKKNSDFENTAFPLTSQKGNILSFDIRNKDYKALPVGGKWDGIWKTNDHNILLKDSDFTFKDKTVQLEKGTVGTLSKSAGIASFHIDHPVHGPISLPVDKDKHEFQKISANRIIISESPIDSLSYHQLSPPKEGEYRQYISPAGNPSREQKMHISNLISTNPQAQFVIGMDGNAPGNRFAINYLGMAHPLRDVNNSIVPNITYVNPTKPKAEDKAEKEVGYNILKVEINHPKGDGQDNAKKSNDSIIDRLLAAINIHSVDDSKKAKESSESRSIVEKPSAFTSSYEIKFPNISKMLSTALDYLANEITLKDGKPLVAILRPSSVQNDFNDVLKERKGQPLPESSNLSLSRIPLLSDFAQKKEQSQNNSIAPSPSVSPKASFNEPAMKAATPEAPTPIKKHRI</sequence>
<protein>
    <submittedName>
        <fullName evidence="3">Uncharacterized protein</fullName>
    </submittedName>
</protein>
<evidence type="ECO:0000256" key="1">
    <source>
        <dbReference type="ARBA" id="ARBA00007274"/>
    </source>
</evidence>
<name>A0A4R5DCV1_9BACT</name>
<accession>A0A4R5DCV1</accession>
<dbReference type="Gene3D" id="2.160.10.10">
    <property type="entry name" value="Hexapeptide repeat proteins"/>
    <property type="match status" value="2"/>
</dbReference>
<comment type="similarity">
    <text evidence="1">Belongs to the transferase hexapeptide repeat family.</text>
</comment>
<dbReference type="Pfam" id="PF13155">
    <property type="entry name" value="Toprim_2"/>
    <property type="match status" value="1"/>
</dbReference>
<dbReference type="InterPro" id="IPR050179">
    <property type="entry name" value="Trans_hexapeptide_repeat"/>
</dbReference>